<evidence type="ECO:0000256" key="2">
    <source>
        <dbReference type="SAM" id="SignalP"/>
    </source>
</evidence>
<sequence length="114" mass="11814">MPAVRHWLLLIVLAVALTATAQGRAYHIGMAAGHSNAVSAHCLNQKNSAPPAGRHGDCCTLCQLCGLTGVPAAPAQLLNRAAPVTIRLAEFSPTAARSGRLAKSHRARASPIYG</sequence>
<dbReference type="InterPro" id="IPR021333">
    <property type="entry name" value="DUF2946"/>
</dbReference>
<proteinExistence type="predicted"/>
<feature type="chain" id="PRO_5025342736" description="DUF2946 domain-containing protein" evidence="2">
    <location>
        <begin position="22"/>
        <end position="114"/>
    </location>
</feature>
<evidence type="ECO:0008006" key="5">
    <source>
        <dbReference type="Google" id="ProtNLM"/>
    </source>
</evidence>
<evidence type="ECO:0000313" key="4">
    <source>
        <dbReference type="Proteomes" id="UP000309061"/>
    </source>
</evidence>
<protein>
    <recommendedName>
        <fullName evidence="5">DUF2946 domain-containing protein</fullName>
    </recommendedName>
</protein>
<dbReference type="AlphaFoldDB" id="A0A6B8KKF7"/>
<feature type="region of interest" description="Disordered" evidence="1">
    <location>
        <begin position="95"/>
        <end position="114"/>
    </location>
</feature>
<dbReference type="Proteomes" id="UP000309061">
    <property type="component" value="Chromosome"/>
</dbReference>
<keyword evidence="4" id="KW-1185">Reference proteome</keyword>
<name>A0A6B8KKF7_9HYPH</name>
<evidence type="ECO:0000313" key="3">
    <source>
        <dbReference type="EMBL" id="QGM47150.1"/>
    </source>
</evidence>
<organism evidence="3 4">
    <name type="scientific">Methylocystis heyeri</name>
    <dbReference type="NCBI Taxonomy" id="391905"/>
    <lineage>
        <taxon>Bacteria</taxon>
        <taxon>Pseudomonadati</taxon>
        <taxon>Pseudomonadota</taxon>
        <taxon>Alphaproteobacteria</taxon>
        <taxon>Hyphomicrobiales</taxon>
        <taxon>Methylocystaceae</taxon>
        <taxon>Methylocystis</taxon>
    </lineage>
</organism>
<accession>A0A6B8KKF7</accession>
<evidence type="ECO:0000256" key="1">
    <source>
        <dbReference type="SAM" id="MobiDB-lite"/>
    </source>
</evidence>
<dbReference type="RefSeq" id="WP_136497901.1">
    <property type="nucleotide sequence ID" value="NZ_CP046052.1"/>
</dbReference>
<dbReference type="KEGG" id="mhey:H2LOC_016420"/>
<feature type="signal peptide" evidence="2">
    <location>
        <begin position="1"/>
        <end position="21"/>
    </location>
</feature>
<dbReference type="Pfam" id="PF11162">
    <property type="entry name" value="DUF2946"/>
    <property type="match status" value="1"/>
</dbReference>
<keyword evidence="2" id="KW-0732">Signal</keyword>
<dbReference type="EMBL" id="CP046052">
    <property type="protein sequence ID" value="QGM47150.1"/>
    <property type="molecule type" value="Genomic_DNA"/>
</dbReference>
<gene>
    <name evidence="3" type="ORF">H2LOC_016420</name>
</gene>
<reference evidence="3 4" key="1">
    <citation type="submission" date="2019-11" db="EMBL/GenBank/DDBJ databases">
        <title>The genome sequence of Methylocystis heyeri.</title>
        <authorList>
            <person name="Oshkin I.Y."/>
            <person name="Miroshnikov K."/>
            <person name="Dedysh S.N."/>
        </authorList>
    </citation>
    <scope>NUCLEOTIDE SEQUENCE [LARGE SCALE GENOMIC DNA]</scope>
    <source>
        <strain evidence="3 4">H2</strain>
    </source>
</reference>